<accession>A0A162Y4V6</accession>
<dbReference type="STRING" id="1642818.AWE51_15175"/>
<evidence type="ECO:0000313" key="2">
    <source>
        <dbReference type="EMBL" id="KZS38921.1"/>
    </source>
</evidence>
<dbReference type="Pfam" id="PF01476">
    <property type="entry name" value="LysM"/>
    <property type="match status" value="1"/>
</dbReference>
<evidence type="ECO:0000259" key="1">
    <source>
        <dbReference type="Pfam" id="PF01476"/>
    </source>
</evidence>
<dbReference type="InterPro" id="IPR018392">
    <property type="entry name" value="LysM"/>
</dbReference>
<reference evidence="2 3" key="1">
    <citation type="submission" date="2016-01" db="EMBL/GenBank/DDBJ databases">
        <title>The draft genome sequence of Aquimarina sp. RZW4-3-2.</title>
        <authorList>
            <person name="Wang Y."/>
        </authorList>
    </citation>
    <scope>NUCLEOTIDE SEQUENCE [LARGE SCALE GENOMIC DNA]</scope>
    <source>
        <strain evidence="2 3">RZW4-3-2</strain>
    </source>
</reference>
<protein>
    <recommendedName>
        <fullName evidence="1">LysM domain-containing protein</fullName>
    </recommendedName>
</protein>
<comment type="caution">
    <text evidence="2">The sequence shown here is derived from an EMBL/GenBank/DDBJ whole genome shotgun (WGS) entry which is preliminary data.</text>
</comment>
<dbReference type="OrthoDB" id="1246696at2"/>
<dbReference type="EMBL" id="LQRT01000046">
    <property type="protein sequence ID" value="KZS38921.1"/>
    <property type="molecule type" value="Genomic_DNA"/>
</dbReference>
<feature type="domain" description="LysM" evidence="1">
    <location>
        <begin position="8"/>
        <end position="33"/>
    </location>
</feature>
<dbReference type="RefSeq" id="WP_066318861.1">
    <property type="nucleotide sequence ID" value="NZ_LQRT01000046.1"/>
</dbReference>
<name>A0A162Y4V6_9FLAO</name>
<keyword evidence="3" id="KW-1185">Reference proteome</keyword>
<gene>
    <name evidence="2" type="ORF">AWE51_15175</name>
</gene>
<proteinExistence type="predicted"/>
<dbReference type="CDD" id="cd00118">
    <property type="entry name" value="LysM"/>
    <property type="match status" value="1"/>
</dbReference>
<dbReference type="AlphaFoldDB" id="A0A162Y4V6"/>
<dbReference type="InterPro" id="IPR036779">
    <property type="entry name" value="LysM_dom_sf"/>
</dbReference>
<sequence>MNTIYRTYKVKHEDTLESIAEENGLDIEELKEYHNKKANSYDQIDTRLPDFLLEIILPPKGYGVKDGKEVWLNENEADPELLTTPFGGRLHYEIKDEQITYGVLKTIESGAKENTTISYKVSIHFHPIDQDNNRYVTIDRFSKTYINDQEPDLIADELALSCSEVLYPLILKVNANRLILDIYNHEEILTRWEEQKSKKLEYYKGEVVEKYFQLFEASLLTKDYLLKSLKNDWLFATYFNAIYKSYNTKSGIKNAVEFPIVPNTKPVQYEVDQKAIEFIQNKRIKIEMKGKCFDKRSKADFRNKANFPSFTKRNESTKGQYRALYFLEPYTHSIQSAYVNCNLDLDIPKSVSISVSMLDNQPNINNNKKSDFIEEENQNDDKKKSFWKSLFS</sequence>
<evidence type="ECO:0000313" key="3">
    <source>
        <dbReference type="Proteomes" id="UP000076715"/>
    </source>
</evidence>
<dbReference type="Gene3D" id="3.10.350.10">
    <property type="entry name" value="LysM domain"/>
    <property type="match status" value="1"/>
</dbReference>
<organism evidence="2 3">
    <name type="scientific">Aquimarina aggregata</name>
    <dbReference type="NCBI Taxonomy" id="1642818"/>
    <lineage>
        <taxon>Bacteria</taxon>
        <taxon>Pseudomonadati</taxon>
        <taxon>Bacteroidota</taxon>
        <taxon>Flavobacteriia</taxon>
        <taxon>Flavobacteriales</taxon>
        <taxon>Flavobacteriaceae</taxon>
        <taxon>Aquimarina</taxon>
    </lineage>
</organism>
<dbReference type="Proteomes" id="UP000076715">
    <property type="component" value="Unassembled WGS sequence"/>
</dbReference>